<evidence type="ECO:0000256" key="9">
    <source>
        <dbReference type="ARBA" id="ARBA00023172"/>
    </source>
</evidence>
<dbReference type="InterPro" id="IPR039537">
    <property type="entry name" value="Retrotran_Ty1/copia-like"/>
</dbReference>
<dbReference type="Pfam" id="PF13976">
    <property type="entry name" value="gag_pre-integrs"/>
    <property type="match status" value="1"/>
</dbReference>
<dbReference type="PANTHER" id="PTHR42648">
    <property type="entry name" value="TRANSPOSASE, PUTATIVE-RELATED"/>
    <property type="match status" value="1"/>
</dbReference>
<feature type="compositionally biased region" description="Acidic residues" evidence="10">
    <location>
        <begin position="395"/>
        <end position="404"/>
    </location>
</feature>
<dbReference type="SUPFAM" id="SSF53098">
    <property type="entry name" value="Ribonuclease H-like"/>
    <property type="match status" value="1"/>
</dbReference>
<evidence type="ECO:0000256" key="2">
    <source>
        <dbReference type="ARBA" id="ARBA00022723"/>
    </source>
</evidence>
<dbReference type="Gene3D" id="3.30.420.10">
    <property type="entry name" value="Ribonuclease H-like superfamily/Ribonuclease H"/>
    <property type="match status" value="1"/>
</dbReference>
<dbReference type="GO" id="GO:0003676">
    <property type="term" value="F:nucleic acid binding"/>
    <property type="evidence" value="ECO:0007669"/>
    <property type="project" value="InterPro"/>
</dbReference>
<dbReference type="InterPro" id="IPR036397">
    <property type="entry name" value="RNaseH_sf"/>
</dbReference>
<evidence type="ECO:0000259" key="11">
    <source>
        <dbReference type="Pfam" id="PF13976"/>
    </source>
</evidence>
<keyword evidence="8" id="KW-0808">Transferase</keyword>
<keyword evidence="9" id="KW-0233">DNA recombination</keyword>
<dbReference type="PANTHER" id="PTHR42648:SF11">
    <property type="entry name" value="TRANSPOSON TY4-P GAG-POL POLYPROTEIN"/>
    <property type="match status" value="1"/>
</dbReference>
<evidence type="ECO:0000256" key="4">
    <source>
        <dbReference type="ARBA" id="ARBA00022801"/>
    </source>
</evidence>
<keyword evidence="7" id="KW-0695">RNA-directed DNA polymerase</keyword>
<protein>
    <submittedName>
        <fullName evidence="12">Retrovirus-related Pol polyprotein from transposon TNT 1-94</fullName>
    </submittedName>
</protein>
<evidence type="ECO:0000256" key="8">
    <source>
        <dbReference type="ARBA" id="ARBA00022932"/>
    </source>
</evidence>
<evidence type="ECO:0000313" key="12">
    <source>
        <dbReference type="EMBL" id="GEY59855.1"/>
    </source>
</evidence>
<name>A0A699HQN7_TANCI</name>
<keyword evidence="5" id="KW-0460">Magnesium</keyword>
<feature type="region of interest" description="Disordered" evidence="10">
    <location>
        <begin position="371"/>
        <end position="404"/>
    </location>
</feature>
<keyword evidence="1" id="KW-0540">Nuclease</keyword>
<dbReference type="InterPro" id="IPR012337">
    <property type="entry name" value="RNaseH-like_sf"/>
</dbReference>
<dbReference type="GO" id="GO:0016787">
    <property type="term" value="F:hydrolase activity"/>
    <property type="evidence" value="ECO:0007669"/>
    <property type="project" value="UniProtKB-KW"/>
</dbReference>
<evidence type="ECO:0000256" key="6">
    <source>
        <dbReference type="ARBA" id="ARBA00022908"/>
    </source>
</evidence>
<sequence>MGVILITKIYFIKGLGYNLFSVGQSCYSDLEVTFRRNTYIVRNIEGVDLLKGTRTTNLYTINIYEMASSSPVCLMARATSTKSWLWHQCLSHLNFDTINNLAKDDLVTGLPKLKYHKEHICPLCDQGKGKKASHLPKPIQNLKQRLHLLHIDLYGPMRVESINGKRYILVIMDDYFPYTWVHFLRSKDEAPEEIKTFLNKITVLLQAPVIILNGIVERRNQTLVEAARRMLIFSCAPLFLWAEDCVLHSKPLINGKLSDISFLHVFEALCYPKNDCEDIGKLGVKAMAFEQRTSKLRLQSMTSGQICSGLDLTYATSTIKSQKPTKRELDLLFEAMYDDYISGQPSAASRTASAAPVRQVLQTLTTSITTANTASTSTNSSPQATNIPNTSQDVNELEPEQQHV</sequence>
<dbReference type="EMBL" id="BKCJ010192276">
    <property type="protein sequence ID" value="GEY59855.1"/>
    <property type="molecule type" value="Genomic_DNA"/>
</dbReference>
<keyword evidence="2" id="KW-0479">Metal-binding</keyword>
<evidence type="ECO:0000256" key="3">
    <source>
        <dbReference type="ARBA" id="ARBA00022759"/>
    </source>
</evidence>
<keyword evidence="3" id="KW-0255">Endonuclease</keyword>
<dbReference type="GO" id="GO:0046872">
    <property type="term" value="F:metal ion binding"/>
    <property type="evidence" value="ECO:0007669"/>
    <property type="project" value="UniProtKB-KW"/>
</dbReference>
<dbReference type="GO" id="GO:0006310">
    <property type="term" value="P:DNA recombination"/>
    <property type="evidence" value="ECO:0007669"/>
    <property type="project" value="UniProtKB-KW"/>
</dbReference>
<dbReference type="GO" id="GO:0003887">
    <property type="term" value="F:DNA-directed DNA polymerase activity"/>
    <property type="evidence" value="ECO:0007669"/>
    <property type="project" value="UniProtKB-KW"/>
</dbReference>
<keyword evidence="6" id="KW-0229">DNA integration</keyword>
<evidence type="ECO:0000256" key="1">
    <source>
        <dbReference type="ARBA" id="ARBA00022722"/>
    </source>
</evidence>
<dbReference type="GO" id="GO:0003964">
    <property type="term" value="F:RNA-directed DNA polymerase activity"/>
    <property type="evidence" value="ECO:0007669"/>
    <property type="project" value="UniProtKB-KW"/>
</dbReference>
<keyword evidence="8" id="KW-0239">DNA-directed DNA polymerase</keyword>
<feature type="domain" description="GAG-pre-integrase" evidence="11">
    <location>
        <begin position="57"/>
        <end position="128"/>
    </location>
</feature>
<comment type="caution">
    <text evidence="12">The sequence shown here is derived from an EMBL/GenBank/DDBJ whole genome shotgun (WGS) entry which is preliminary data.</text>
</comment>
<proteinExistence type="predicted"/>
<evidence type="ECO:0000256" key="7">
    <source>
        <dbReference type="ARBA" id="ARBA00022918"/>
    </source>
</evidence>
<evidence type="ECO:0000256" key="10">
    <source>
        <dbReference type="SAM" id="MobiDB-lite"/>
    </source>
</evidence>
<keyword evidence="4" id="KW-0378">Hydrolase</keyword>
<dbReference type="GO" id="GO:0015074">
    <property type="term" value="P:DNA integration"/>
    <property type="evidence" value="ECO:0007669"/>
    <property type="project" value="UniProtKB-KW"/>
</dbReference>
<accession>A0A699HQN7</accession>
<dbReference type="InterPro" id="IPR025724">
    <property type="entry name" value="GAG-pre-integrase_dom"/>
</dbReference>
<evidence type="ECO:0000256" key="5">
    <source>
        <dbReference type="ARBA" id="ARBA00022842"/>
    </source>
</evidence>
<feature type="compositionally biased region" description="Low complexity" evidence="10">
    <location>
        <begin position="371"/>
        <end position="386"/>
    </location>
</feature>
<reference evidence="12" key="1">
    <citation type="journal article" date="2019" name="Sci. Rep.">
        <title>Draft genome of Tanacetum cinerariifolium, the natural source of mosquito coil.</title>
        <authorList>
            <person name="Yamashiro T."/>
            <person name="Shiraishi A."/>
            <person name="Satake H."/>
            <person name="Nakayama K."/>
        </authorList>
    </citation>
    <scope>NUCLEOTIDE SEQUENCE</scope>
</reference>
<organism evidence="12">
    <name type="scientific">Tanacetum cinerariifolium</name>
    <name type="common">Dalmatian daisy</name>
    <name type="synonym">Chrysanthemum cinerariifolium</name>
    <dbReference type="NCBI Taxonomy" id="118510"/>
    <lineage>
        <taxon>Eukaryota</taxon>
        <taxon>Viridiplantae</taxon>
        <taxon>Streptophyta</taxon>
        <taxon>Embryophyta</taxon>
        <taxon>Tracheophyta</taxon>
        <taxon>Spermatophyta</taxon>
        <taxon>Magnoliopsida</taxon>
        <taxon>eudicotyledons</taxon>
        <taxon>Gunneridae</taxon>
        <taxon>Pentapetalae</taxon>
        <taxon>asterids</taxon>
        <taxon>campanulids</taxon>
        <taxon>Asterales</taxon>
        <taxon>Asteraceae</taxon>
        <taxon>Asteroideae</taxon>
        <taxon>Anthemideae</taxon>
        <taxon>Anthemidinae</taxon>
        <taxon>Tanacetum</taxon>
    </lineage>
</organism>
<dbReference type="GO" id="GO:0004519">
    <property type="term" value="F:endonuclease activity"/>
    <property type="evidence" value="ECO:0007669"/>
    <property type="project" value="UniProtKB-KW"/>
</dbReference>
<gene>
    <name evidence="12" type="ORF">Tci_431829</name>
</gene>
<keyword evidence="8" id="KW-0548">Nucleotidyltransferase</keyword>
<dbReference type="AlphaFoldDB" id="A0A699HQN7"/>